<evidence type="ECO:0000256" key="1">
    <source>
        <dbReference type="SAM" id="Phobius"/>
    </source>
</evidence>
<protein>
    <submittedName>
        <fullName evidence="3">Uncharacterized protein</fullName>
    </submittedName>
</protein>
<dbReference type="GeneID" id="36592021"/>
<sequence>MLLGKVFTSLAFAAMAIAPAASAPTAEPGATTVLVKRTTIGDHARSCYSGVQVHCDYINNHIHDHGGIITVDVAATILVELDAILALIVTLVGQITGEVLVQITIISGSLILTIDGLLGLILGLLSGILGSLRLDIDTSIDLFNTASGYYH</sequence>
<dbReference type="Proteomes" id="UP000235371">
    <property type="component" value="Unassembled WGS sequence"/>
</dbReference>
<keyword evidence="1" id="KW-0812">Transmembrane</keyword>
<evidence type="ECO:0000313" key="3">
    <source>
        <dbReference type="EMBL" id="PMD53102.1"/>
    </source>
</evidence>
<dbReference type="OrthoDB" id="10576418at2759"/>
<keyword evidence="1" id="KW-1133">Transmembrane helix</keyword>
<evidence type="ECO:0000256" key="2">
    <source>
        <dbReference type="SAM" id="SignalP"/>
    </source>
</evidence>
<evidence type="ECO:0000313" key="4">
    <source>
        <dbReference type="Proteomes" id="UP000235371"/>
    </source>
</evidence>
<feature type="chain" id="PRO_5014412931" evidence="2">
    <location>
        <begin position="23"/>
        <end position="151"/>
    </location>
</feature>
<name>A0A2J6SQQ9_9HELO</name>
<feature type="signal peptide" evidence="2">
    <location>
        <begin position="1"/>
        <end position="22"/>
    </location>
</feature>
<dbReference type="EMBL" id="KZ613895">
    <property type="protein sequence ID" value="PMD53102.1"/>
    <property type="molecule type" value="Genomic_DNA"/>
</dbReference>
<organism evidence="3 4">
    <name type="scientific">Hyaloscypha bicolor E</name>
    <dbReference type="NCBI Taxonomy" id="1095630"/>
    <lineage>
        <taxon>Eukaryota</taxon>
        <taxon>Fungi</taxon>
        <taxon>Dikarya</taxon>
        <taxon>Ascomycota</taxon>
        <taxon>Pezizomycotina</taxon>
        <taxon>Leotiomycetes</taxon>
        <taxon>Helotiales</taxon>
        <taxon>Hyaloscyphaceae</taxon>
        <taxon>Hyaloscypha</taxon>
        <taxon>Hyaloscypha bicolor</taxon>
    </lineage>
</organism>
<dbReference type="RefSeq" id="XP_024730006.1">
    <property type="nucleotide sequence ID" value="XM_024883944.1"/>
</dbReference>
<gene>
    <name evidence="3" type="ORF">K444DRAFT_636002</name>
</gene>
<dbReference type="InParanoid" id="A0A2J6SQQ9"/>
<keyword evidence="1" id="KW-0472">Membrane</keyword>
<proteinExistence type="predicted"/>
<keyword evidence="2" id="KW-0732">Signal</keyword>
<keyword evidence="4" id="KW-1185">Reference proteome</keyword>
<accession>A0A2J6SQQ9</accession>
<dbReference type="AlphaFoldDB" id="A0A2J6SQQ9"/>
<reference evidence="3 4" key="1">
    <citation type="submission" date="2016-04" db="EMBL/GenBank/DDBJ databases">
        <title>A degradative enzymes factory behind the ericoid mycorrhizal symbiosis.</title>
        <authorList>
            <consortium name="DOE Joint Genome Institute"/>
            <person name="Martino E."/>
            <person name="Morin E."/>
            <person name="Grelet G."/>
            <person name="Kuo A."/>
            <person name="Kohler A."/>
            <person name="Daghino S."/>
            <person name="Barry K."/>
            <person name="Choi C."/>
            <person name="Cichocki N."/>
            <person name="Clum A."/>
            <person name="Copeland A."/>
            <person name="Hainaut M."/>
            <person name="Haridas S."/>
            <person name="Labutti K."/>
            <person name="Lindquist E."/>
            <person name="Lipzen A."/>
            <person name="Khouja H.-R."/>
            <person name="Murat C."/>
            <person name="Ohm R."/>
            <person name="Olson A."/>
            <person name="Spatafora J."/>
            <person name="Veneault-Fourrey C."/>
            <person name="Henrissat B."/>
            <person name="Grigoriev I."/>
            <person name="Martin F."/>
            <person name="Perotto S."/>
        </authorList>
    </citation>
    <scope>NUCLEOTIDE SEQUENCE [LARGE SCALE GENOMIC DNA]</scope>
    <source>
        <strain evidence="3 4">E</strain>
    </source>
</reference>
<feature type="transmembrane region" description="Helical" evidence="1">
    <location>
        <begin position="99"/>
        <end position="125"/>
    </location>
</feature>